<dbReference type="PRINTS" id="PR00332">
    <property type="entry name" value="HISTRIAD"/>
</dbReference>
<dbReference type="CDD" id="cd01277">
    <property type="entry name" value="HINT_subgroup"/>
    <property type="match status" value="1"/>
</dbReference>
<dbReference type="Gene3D" id="3.30.428.10">
    <property type="entry name" value="HIT-like"/>
    <property type="match status" value="1"/>
</dbReference>
<feature type="domain" description="HIT" evidence="4">
    <location>
        <begin position="5"/>
        <end position="114"/>
    </location>
</feature>
<gene>
    <name evidence="5" type="ORF">X560_2225</name>
</gene>
<organism evidence="5 6">
    <name type="scientific">Listeria fleischmannii 1991</name>
    <dbReference type="NCBI Taxonomy" id="1430899"/>
    <lineage>
        <taxon>Bacteria</taxon>
        <taxon>Bacillati</taxon>
        <taxon>Bacillota</taxon>
        <taxon>Bacilli</taxon>
        <taxon>Bacillales</taxon>
        <taxon>Listeriaceae</taxon>
        <taxon>Listeria</taxon>
    </lineage>
</organism>
<dbReference type="RefSeq" id="WP_007474578.1">
    <property type="nucleotide sequence ID" value="NZ_KQ130619.1"/>
</dbReference>
<dbReference type="GO" id="GO:0003824">
    <property type="term" value="F:catalytic activity"/>
    <property type="evidence" value="ECO:0007669"/>
    <property type="project" value="InterPro"/>
</dbReference>
<feature type="active site" description="Tele-AMP-histidine intermediate" evidence="1">
    <location>
        <position position="99"/>
    </location>
</feature>
<accession>A0A0J8GBX0</accession>
<dbReference type="PATRIC" id="fig|1430899.3.peg.2274"/>
<dbReference type="OrthoDB" id="9784774at2"/>
<dbReference type="AlphaFoldDB" id="A0A0J8GBX0"/>
<dbReference type="InterPro" id="IPR001310">
    <property type="entry name" value="Histidine_triad_HIT"/>
</dbReference>
<evidence type="ECO:0000313" key="6">
    <source>
        <dbReference type="Proteomes" id="UP000052258"/>
    </source>
</evidence>
<evidence type="ECO:0000313" key="5">
    <source>
        <dbReference type="EMBL" id="KMT58399.1"/>
    </source>
</evidence>
<feature type="short sequence motif" description="Histidine triad motif" evidence="2 3">
    <location>
        <begin position="97"/>
        <end position="101"/>
    </location>
</feature>
<evidence type="ECO:0000256" key="2">
    <source>
        <dbReference type="PIRSR" id="PIRSR601310-3"/>
    </source>
</evidence>
<reference evidence="5 6" key="1">
    <citation type="journal article" date="2015" name="Genome Biol. Evol.">
        <title>Comparative Genomics of Listeria Sensu Lato: Genus-Wide Differences in Evolutionary Dynamics and the Progressive Gain of Complex, Potentially Pathogenicity-Related Traits through Lateral Gene Transfer.</title>
        <authorList>
            <person name="Chiara M."/>
            <person name="Caruso M."/>
            <person name="D'Erchia A.M."/>
            <person name="Manzari C."/>
            <person name="Fraccalvieri R."/>
            <person name="Goffredo E."/>
            <person name="Latorre L."/>
            <person name="Miccolupo A."/>
            <person name="Padalino I."/>
            <person name="Santagada G."/>
            <person name="Chiocco D."/>
            <person name="Pesole G."/>
            <person name="Horner D.S."/>
            <person name="Parisi A."/>
        </authorList>
    </citation>
    <scope>NUCLEOTIDE SEQUENCE [LARGE SCALE GENOMIC DNA]</scope>
    <source>
        <strain evidence="5 6">1991</strain>
    </source>
</reference>
<comment type="caution">
    <text evidence="5">The sequence shown here is derived from an EMBL/GenBank/DDBJ whole genome shotgun (WGS) entry which is preliminary data.</text>
</comment>
<dbReference type="EMBL" id="AZHO01000030">
    <property type="protein sequence ID" value="KMT58399.1"/>
    <property type="molecule type" value="Genomic_DNA"/>
</dbReference>
<dbReference type="GO" id="GO:0009117">
    <property type="term" value="P:nucleotide metabolic process"/>
    <property type="evidence" value="ECO:0007669"/>
    <property type="project" value="TreeGrafter"/>
</dbReference>
<dbReference type="PANTHER" id="PTHR46648:SF1">
    <property type="entry name" value="ADENOSINE 5'-MONOPHOSPHORAMIDASE HNT1"/>
    <property type="match status" value="1"/>
</dbReference>
<sequence length="141" mass="16019">MEDCIFCKIINGDIPSAKIYEDDKVYAFLDLGQVTKGHTLVIPKKHARNMLDLDEETASELYKRVPKIANAVKEAYAADGINILNNNEEIASQTVFHCHVHLIPRYSKNDDFGFKWKDNSNTYSQEEFLKRAAKISALIPS</sequence>
<evidence type="ECO:0000256" key="3">
    <source>
        <dbReference type="PROSITE-ProRule" id="PRU00464"/>
    </source>
</evidence>
<dbReference type="PROSITE" id="PS51084">
    <property type="entry name" value="HIT_2"/>
    <property type="match status" value="1"/>
</dbReference>
<evidence type="ECO:0000256" key="1">
    <source>
        <dbReference type="PIRSR" id="PIRSR601310-1"/>
    </source>
</evidence>
<name>A0A0J8GBX0_9LIST</name>
<dbReference type="Pfam" id="PF01230">
    <property type="entry name" value="HIT"/>
    <property type="match status" value="1"/>
</dbReference>
<dbReference type="SUPFAM" id="SSF54197">
    <property type="entry name" value="HIT-like"/>
    <property type="match status" value="1"/>
</dbReference>
<protein>
    <recommendedName>
        <fullName evidence="4">HIT domain-containing protein</fullName>
    </recommendedName>
</protein>
<dbReference type="PANTHER" id="PTHR46648">
    <property type="entry name" value="HIT FAMILY PROTEIN 1"/>
    <property type="match status" value="1"/>
</dbReference>
<dbReference type="InterPro" id="IPR036265">
    <property type="entry name" value="HIT-like_sf"/>
</dbReference>
<keyword evidence="6" id="KW-1185">Reference proteome</keyword>
<dbReference type="InterPro" id="IPR039384">
    <property type="entry name" value="HINT"/>
</dbReference>
<dbReference type="FunFam" id="3.30.428.10:FF:000014">
    <property type="entry name" value="Putative histidine triad (HIT) protein"/>
    <property type="match status" value="1"/>
</dbReference>
<dbReference type="Proteomes" id="UP000052258">
    <property type="component" value="Unassembled WGS sequence"/>
</dbReference>
<proteinExistence type="predicted"/>
<evidence type="ECO:0000259" key="4">
    <source>
        <dbReference type="PROSITE" id="PS51084"/>
    </source>
</evidence>
<dbReference type="InterPro" id="IPR011146">
    <property type="entry name" value="HIT-like"/>
</dbReference>